<protein>
    <submittedName>
        <fullName evidence="1">Uncharacterized protein</fullName>
    </submittedName>
</protein>
<sequence>MERAKKNNQLFLTHDSIDNRIYLIPFYQ</sequence>
<keyword evidence="2" id="KW-1185">Reference proteome</keyword>
<dbReference type="AlphaFoldDB" id="T1KMQ8"/>
<evidence type="ECO:0000313" key="1">
    <source>
        <dbReference type="EnsemblMetazoa" id="tetur15g02520.1"/>
    </source>
</evidence>
<organism evidence="1 2">
    <name type="scientific">Tetranychus urticae</name>
    <name type="common">Two-spotted spider mite</name>
    <dbReference type="NCBI Taxonomy" id="32264"/>
    <lineage>
        <taxon>Eukaryota</taxon>
        <taxon>Metazoa</taxon>
        <taxon>Ecdysozoa</taxon>
        <taxon>Arthropoda</taxon>
        <taxon>Chelicerata</taxon>
        <taxon>Arachnida</taxon>
        <taxon>Acari</taxon>
        <taxon>Acariformes</taxon>
        <taxon>Trombidiformes</taxon>
        <taxon>Prostigmata</taxon>
        <taxon>Eleutherengona</taxon>
        <taxon>Raphignathae</taxon>
        <taxon>Tetranychoidea</taxon>
        <taxon>Tetranychidae</taxon>
        <taxon>Tetranychus</taxon>
    </lineage>
</organism>
<name>T1KMQ8_TETUR</name>
<accession>T1KMQ8</accession>
<dbReference type="Proteomes" id="UP000015104">
    <property type="component" value="Unassembled WGS sequence"/>
</dbReference>
<reference evidence="2" key="1">
    <citation type="submission" date="2011-08" db="EMBL/GenBank/DDBJ databases">
        <authorList>
            <person name="Rombauts S."/>
        </authorList>
    </citation>
    <scope>NUCLEOTIDE SEQUENCE</scope>
    <source>
        <strain evidence="2">London</strain>
    </source>
</reference>
<evidence type="ECO:0000313" key="2">
    <source>
        <dbReference type="Proteomes" id="UP000015104"/>
    </source>
</evidence>
<dbReference type="HOGENOM" id="CLU_3413370_0_0_1"/>
<dbReference type="EnsemblMetazoa" id="tetur15g02520.1">
    <property type="protein sequence ID" value="tetur15g02520.1"/>
    <property type="gene ID" value="tetur15g02520"/>
</dbReference>
<proteinExistence type="predicted"/>
<dbReference type="EMBL" id="CAEY01000249">
    <property type="status" value="NOT_ANNOTATED_CDS"/>
    <property type="molecule type" value="Genomic_DNA"/>
</dbReference>
<reference evidence="1" key="2">
    <citation type="submission" date="2015-06" db="UniProtKB">
        <authorList>
            <consortium name="EnsemblMetazoa"/>
        </authorList>
    </citation>
    <scope>IDENTIFICATION</scope>
</reference>